<name>A0A4Z0ZVH9_9LEPT</name>
<reference evidence="1" key="1">
    <citation type="journal article" date="2019" name="PLoS Negl. Trop. Dis.">
        <title>Revisiting the worldwide diversity of Leptospira species in the environment.</title>
        <authorList>
            <person name="Vincent A.T."/>
            <person name="Schiettekatte O."/>
            <person name="Bourhy P."/>
            <person name="Veyrier F.J."/>
            <person name="Picardeau M."/>
        </authorList>
    </citation>
    <scope>NUCLEOTIDE SEQUENCE [LARGE SCALE GENOMIC DNA]</scope>
    <source>
        <strain evidence="1">201702451</strain>
    </source>
</reference>
<gene>
    <name evidence="1" type="ORF">EHQ62_17850</name>
</gene>
<dbReference type="AlphaFoldDB" id="A0A4Z0ZVH9"/>
<evidence type="ECO:0008006" key="3">
    <source>
        <dbReference type="Google" id="ProtNLM"/>
    </source>
</evidence>
<dbReference type="EMBL" id="RQGH01000039">
    <property type="protein sequence ID" value="TGL57817.1"/>
    <property type="molecule type" value="Genomic_DNA"/>
</dbReference>
<proteinExistence type="predicted"/>
<dbReference type="NCBIfam" id="NF047618">
    <property type="entry name" value="LIC11086_fam"/>
    <property type="match status" value="1"/>
</dbReference>
<sequence>MKHLFCEKVLERIFLFILFLFVTIPNNSLYSHHTGSSDSPNATARFVDPFTGKREKPANYLVMTQDYYQSTRENSHLFTTTAFAELNFFEGRFALNASVPWNYYQQRGREDAARIGKTYLGFKYQPFFDLDKPYFFVIEGAVGFPSGPDTDRFTGGNYYTGSGFIKLGYLYEKWSFVTKIGGLNPLSRPQPNNLQDNDGIPYYLRKPSATAPEPEYEFKKTTLISAYVTYYFMPEISLFTGILYRNPYNGVDYSKEKDKANPSYFTEASAGFSWNFSEKYNLSVAYRYPLQRDREYRLYQSAWTFAFSMEWGSD</sequence>
<evidence type="ECO:0000313" key="2">
    <source>
        <dbReference type="Proteomes" id="UP000297567"/>
    </source>
</evidence>
<accession>A0A4Z0ZVH9</accession>
<dbReference type="RefSeq" id="WP_135645351.1">
    <property type="nucleotide sequence ID" value="NZ_RQGH01000039.1"/>
</dbReference>
<protein>
    <recommendedName>
        <fullName evidence="3">Transporter</fullName>
    </recommendedName>
</protein>
<comment type="caution">
    <text evidence="1">The sequence shown here is derived from an EMBL/GenBank/DDBJ whole genome shotgun (WGS) entry which is preliminary data.</text>
</comment>
<dbReference type="Proteomes" id="UP000297567">
    <property type="component" value="Unassembled WGS sequence"/>
</dbReference>
<organism evidence="1 2">
    <name type="scientific">Leptospira jelokensis</name>
    <dbReference type="NCBI Taxonomy" id="2484931"/>
    <lineage>
        <taxon>Bacteria</taxon>
        <taxon>Pseudomonadati</taxon>
        <taxon>Spirochaetota</taxon>
        <taxon>Spirochaetia</taxon>
        <taxon>Leptospirales</taxon>
        <taxon>Leptospiraceae</taxon>
        <taxon>Leptospira</taxon>
    </lineage>
</organism>
<keyword evidence="2" id="KW-1185">Reference proteome</keyword>
<evidence type="ECO:0000313" key="1">
    <source>
        <dbReference type="EMBL" id="TGL57817.1"/>
    </source>
</evidence>